<dbReference type="SUPFAM" id="SSF48452">
    <property type="entry name" value="TPR-like"/>
    <property type="match status" value="1"/>
</dbReference>
<protein>
    <recommendedName>
        <fullName evidence="4">Tetratricopeptide repeat protein</fullName>
    </recommendedName>
</protein>
<feature type="signal peptide" evidence="1">
    <location>
        <begin position="1"/>
        <end position="26"/>
    </location>
</feature>
<name>A0A4S3K443_9GAMM</name>
<dbReference type="OrthoDB" id="6397696at2"/>
<proteinExistence type="predicted"/>
<dbReference type="Gene3D" id="1.25.40.10">
    <property type="entry name" value="Tetratricopeptide repeat domain"/>
    <property type="match status" value="1"/>
</dbReference>
<feature type="chain" id="PRO_5030100178" description="Tetratricopeptide repeat protein" evidence="1">
    <location>
        <begin position="27"/>
        <end position="409"/>
    </location>
</feature>
<evidence type="ECO:0000313" key="3">
    <source>
        <dbReference type="Proteomes" id="UP000295341"/>
    </source>
</evidence>
<keyword evidence="1" id="KW-0732">Signal</keyword>
<comment type="caution">
    <text evidence="2">The sequence shown here is derived from an EMBL/GenBank/DDBJ whole genome shotgun (WGS) entry which is preliminary data.</text>
</comment>
<dbReference type="InterPro" id="IPR011990">
    <property type="entry name" value="TPR-like_helical_dom_sf"/>
</dbReference>
<keyword evidence="3" id="KW-1185">Reference proteome</keyword>
<organism evidence="2 3">
    <name type="scientific">Panacagrimonas perspica</name>
    <dbReference type="NCBI Taxonomy" id="381431"/>
    <lineage>
        <taxon>Bacteria</taxon>
        <taxon>Pseudomonadati</taxon>
        <taxon>Pseudomonadota</taxon>
        <taxon>Gammaproteobacteria</taxon>
        <taxon>Nevskiales</taxon>
        <taxon>Nevskiaceae</taxon>
        <taxon>Panacagrimonas</taxon>
    </lineage>
</organism>
<evidence type="ECO:0008006" key="4">
    <source>
        <dbReference type="Google" id="ProtNLM"/>
    </source>
</evidence>
<gene>
    <name evidence="2" type="ORF">DFR24_4241</name>
</gene>
<dbReference type="Proteomes" id="UP000295341">
    <property type="component" value="Unassembled WGS sequence"/>
</dbReference>
<evidence type="ECO:0000313" key="2">
    <source>
        <dbReference type="EMBL" id="TDU25796.1"/>
    </source>
</evidence>
<sequence>MLLRSIRFLLLALGLGAILASVPAMAADSLRPEVATPLQQAQKLVQAKKFKEAIKPIEQAEAVGGLTPYESFIVAQMRGTALAGAGDAAGSAAAFEKVLAAKRLPPEDQLRITEAVAGTYLRARNYPKAIEWTEAYRDAGGKRPETLGYLAQAYYFAGNYKKATEEASRLIAATEKAGGKPTEDDLKLLISAQAKNEDAAGYAQTMEKMVRYHPSREYWNDAIRRAAAKPGFSRNLELDMYRLLRATGNMTKADDYMQAAQLASLAKLHGEAKSLLDEGYEKKLLGTGTAAETERQNRLRTLVEQKAKEDRATIASADADINAAATGDPLVKTGMAYVTYGDSAKGLPMIEQGLKKGQLKFPDQSRLQLGYAYYLAGQKSKARDALKDVKGTDGAADLAQLWSILAGQG</sequence>
<dbReference type="EMBL" id="SOBT01000011">
    <property type="protein sequence ID" value="TDU25796.1"/>
    <property type="molecule type" value="Genomic_DNA"/>
</dbReference>
<dbReference type="RefSeq" id="WP_133883385.1">
    <property type="nucleotide sequence ID" value="NZ_MWIN01000013.1"/>
</dbReference>
<dbReference type="AlphaFoldDB" id="A0A4S3K443"/>
<accession>A0A4S3K443</accession>
<reference evidence="2 3" key="1">
    <citation type="submission" date="2019-03" db="EMBL/GenBank/DDBJ databases">
        <title>Genomic Encyclopedia of Type Strains, Phase IV (KMG-IV): sequencing the most valuable type-strain genomes for metagenomic binning, comparative biology and taxonomic classification.</title>
        <authorList>
            <person name="Goeker M."/>
        </authorList>
    </citation>
    <scope>NUCLEOTIDE SEQUENCE [LARGE SCALE GENOMIC DNA]</scope>
    <source>
        <strain evidence="2 3">DSM 26377</strain>
    </source>
</reference>
<evidence type="ECO:0000256" key="1">
    <source>
        <dbReference type="SAM" id="SignalP"/>
    </source>
</evidence>